<proteinExistence type="predicted"/>
<protein>
    <submittedName>
        <fullName evidence="1">Uncharacterized protein</fullName>
    </submittedName>
</protein>
<dbReference type="EMBL" id="JAHRHJ020000004">
    <property type="protein sequence ID" value="KAH9317848.1"/>
    <property type="molecule type" value="Genomic_DNA"/>
</dbReference>
<comment type="caution">
    <text evidence="1">The sequence shown here is derived from an EMBL/GenBank/DDBJ whole genome shotgun (WGS) entry which is preliminary data.</text>
</comment>
<name>A0AA38G9H3_TAXCH</name>
<organism evidence="1 2">
    <name type="scientific">Taxus chinensis</name>
    <name type="common">Chinese yew</name>
    <name type="synonym">Taxus wallichiana var. chinensis</name>
    <dbReference type="NCBI Taxonomy" id="29808"/>
    <lineage>
        <taxon>Eukaryota</taxon>
        <taxon>Viridiplantae</taxon>
        <taxon>Streptophyta</taxon>
        <taxon>Embryophyta</taxon>
        <taxon>Tracheophyta</taxon>
        <taxon>Spermatophyta</taxon>
        <taxon>Pinopsida</taxon>
        <taxon>Pinidae</taxon>
        <taxon>Conifers II</taxon>
        <taxon>Cupressales</taxon>
        <taxon>Taxaceae</taxon>
        <taxon>Taxus</taxon>
    </lineage>
</organism>
<gene>
    <name evidence="1" type="ORF">KI387_019617</name>
</gene>
<evidence type="ECO:0000313" key="2">
    <source>
        <dbReference type="Proteomes" id="UP000824469"/>
    </source>
</evidence>
<keyword evidence="2" id="KW-1185">Reference proteome</keyword>
<evidence type="ECO:0000313" key="1">
    <source>
        <dbReference type="EMBL" id="KAH9317848.1"/>
    </source>
</evidence>
<dbReference type="AlphaFoldDB" id="A0AA38G9H3"/>
<dbReference type="Proteomes" id="UP000824469">
    <property type="component" value="Unassembled WGS sequence"/>
</dbReference>
<accession>A0AA38G9H3</accession>
<reference evidence="1 2" key="1">
    <citation type="journal article" date="2021" name="Nat. Plants">
        <title>The Taxus genome provides insights into paclitaxel biosynthesis.</title>
        <authorList>
            <person name="Xiong X."/>
            <person name="Gou J."/>
            <person name="Liao Q."/>
            <person name="Li Y."/>
            <person name="Zhou Q."/>
            <person name="Bi G."/>
            <person name="Li C."/>
            <person name="Du R."/>
            <person name="Wang X."/>
            <person name="Sun T."/>
            <person name="Guo L."/>
            <person name="Liang H."/>
            <person name="Lu P."/>
            <person name="Wu Y."/>
            <person name="Zhang Z."/>
            <person name="Ro D.K."/>
            <person name="Shang Y."/>
            <person name="Huang S."/>
            <person name="Yan J."/>
        </authorList>
    </citation>
    <scope>NUCLEOTIDE SEQUENCE [LARGE SCALE GENOMIC DNA]</scope>
    <source>
        <strain evidence="1">Ta-2019</strain>
    </source>
</reference>
<sequence>MEDDEEGIASTFGENVAFEKLGVRDSTCKFGAYVVELKLPSHSSFVGSSPTIALSGFGFGWS</sequence>
<feature type="non-terminal residue" evidence="1">
    <location>
        <position position="62"/>
    </location>
</feature>